<dbReference type="InterPro" id="IPR036291">
    <property type="entry name" value="NAD(P)-bd_dom_sf"/>
</dbReference>
<name>A0A2G7FSE1_9EURO</name>
<dbReference type="SUPFAM" id="SSF50129">
    <property type="entry name" value="GroES-like"/>
    <property type="match status" value="1"/>
</dbReference>
<dbReference type="SMART" id="SM00829">
    <property type="entry name" value="PKS_ER"/>
    <property type="match status" value="1"/>
</dbReference>
<dbReference type="AlphaFoldDB" id="A0A2G7FSE1"/>
<evidence type="ECO:0000313" key="2">
    <source>
        <dbReference type="EMBL" id="PIG83540.1"/>
    </source>
</evidence>
<accession>A0A2G7FSE1</accession>
<dbReference type="PANTHER" id="PTHR45033:SF2">
    <property type="entry name" value="ZINC-TYPE ALCOHOL DEHYDROGENASE-LIKE PROTEIN C1773.06C"/>
    <property type="match status" value="1"/>
</dbReference>
<dbReference type="EMBL" id="NEXV01000449">
    <property type="protein sequence ID" value="PIG83540.1"/>
    <property type="molecule type" value="Genomic_DNA"/>
</dbReference>
<proteinExistence type="predicted"/>
<dbReference type="InterPro" id="IPR013149">
    <property type="entry name" value="ADH-like_C"/>
</dbReference>
<dbReference type="SUPFAM" id="SSF51735">
    <property type="entry name" value="NAD(P)-binding Rossmann-fold domains"/>
    <property type="match status" value="1"/>
</dbReference>
<evidence type="ECO:0000313" key="3">
    <source>
        <dbReference type="Proteomes" id="UP000231358"/>
    </source>
</evidence>
<comment type="caution">
    <text evidence="2">The sequence shown here is derived from an EMBL/GenBank/DDBJ whole genome shotgun (WGS) entry which is preliminary data.</text>
</comment>
<dbReference type="InterPro" id="IPR013154">
    <property type="entry name" value="ADH-like_N"/>
</dbReference>
<dbReference type="GO" id="GO:0016491">
    <property type="term" value="F:oxidoreductase activity"/>
    <property type="evidence" value="ECO:0007669"/>
    <property type="project" value="InterPro"/>
</dbReference>
<evidence type="ECO:0000259" key="1">
    <source>
        <dbReference type="SMART" id="SM00829"/>
    </source>
</evidence>
<dbReference type="CDD" id="cd08276">
    <property type="entry name" value="MDR7"/>
    <property type="match status" value="1"/>
</dbReference>
<feature type="domain" description="Enoyl reductase (ER)" evidence="1">
    <location>
        <begin position="18"/>
        <end position="377"/>
    </location>
</feature>
<organism evidence="2 3">
    <name type="scientific">Aspergillus arachidicola</name>
    <dbReference type="NCBI Taxonomy" id="656916"/>
    <lineage>
        <taxon>Eukaryota</taxon>
        <taxon>Fungi</taxon>
        <taxon>Dikarya</taxon>
        <taxon>Ascomycota</taxon>
        <taxon>Pezizomycotina</taxon>
        <taxon>Eurotiomycetes</taxon>
        <taxon>Eurotiomycetidae</taxon>
        <taxon>Eurotiales</taxon>
        <taxon>Aspergillaceae</taxon>
        <taxon>Aspergillus</taxon>
        <taxon>Aspergillus subgen. Circumdati</taxon>
    </lineage>
</organism>
<keyword evidence="3" id="KW-1185">Reference proteome</keyword>
<sequence length="380" mass="41667">MSNVPTTQKEWRVQGQNGPDSLKFNEQALVPKLGDKDVLVKFHAASLNYRDIIIPRGLYPFPVKENIVPASDGAGEVVAIGPHVTRFKPGDKVVTLFNQGHIAGSLDTETLATGVGGFIDGSLRQYGAFNQEGLVHVPKNLNWLEASTLSCAAVTAWNGLYGLEGRSLKPGDWVITQGTGGVSIFALQVSTAHQEMTALVPKTYVNRSTRCFHSNRWLVVLRKVRQVFRAKVIATTSSKAKADKLKQLGADEVINYKETPNWGEKAKELTDGRGVDFVIEVGGANTLAQSIKSVCINGVISVIGFLGGPSEDQPNLFGPWIIRGLVVGSRQQFEDMNRAIEAKDIHPIVDKQLFSLDQTKDAYQYLWDQKHFGKVVIKID</sequence>
<dbReference type="Pfam" id="PF00107">
    <property type="entry name" value="ADH_zinc_N"/>
    <property type="match status" value="1"/>
</dbReference>
<protein>
    <recommendedName>
        <fullName evidence="1">Enoyl reductase (ER) domain-containing protein</fullName>
    </recommendedName>
</protein>
<dbReference type="InterPro" id="IPR011032">
    <property type="entry name" value="GroES-like_sf"/>
</dbReference>
<gene>
    <name evidence="2" type="ORF">AARAC_009328</name>
</gene>
<dbReference type="Gene3D" id="3.90.180.10">
    <property type="entry name" value="Medium-chain alcohol dehydrogenases, catalytic domain"/>
    <property type="match status" value="2"/>
</dbReference>
<dbReference type="STRING" id="656916.A0A2G7FSE1"/>
<dbReference type="PANTHER" id="PTHR45033">
    <property type="match status" value="1"/>
</dbReference>
<dbReference type="Gene3D" id="3.40.50.720">
    <property type="entry name" value="NAD(P)-binding Rossmann-like Domain"/>
    <property type="match status" value="2"/>
</dbReference>
<reference evidence="2 3" key="1">
    <citation type="submission" date="2017-05" db="EMBL/GenBank/DDBJ databases">
        <title>Genome sequence for an aflatoxigenic pathogen of Argentinian peanut, Aspergillus arachidicola.</title>
        <authorList>
            <person name="Moore G."/>
            <person name="Beltz S.B."/>
            <person name="Mack B.M."/>
        </authorList>
    </citation>
    <scope>NUCLEOTIDE SEQUENCE [LARGE SCALE GENOMIC DNA]</scope>
    <source>
        <strain evidence="2 3">CBS 117610</strain>
    </source>
</reference>
<dbReference type="InterPro" id="IPR020843">
    <property type="entry name" value="ER"/>
</dbReference>
<dbReference type="InterPro" id="IPR052711">
    <property type="entry name" value="Zinc_ADH-like"/>
</dbReference>
<dbReference type="Proteomes" id="UP000231358">
    <property type="component" value="Unassembled WGS sequence"/>
</dbReference>
<dbReference type="Pfam" id="PF08240">
    <property type="entry name" value="ADH_N"/>
    <property type="match status" value="1"/>
</dbReference>